<protein>
    <submittedName>
        <fullName evidence="4">MmgE/PrpD family protein</fullName>
    </submittedName>
</protein>
<feature type="domain" description="MmgE/PrpD C-terminal" evidence="3">
    <location>
        <begin position="293"/>
        <end position="464"/>
    </location>
</feature>
<dbReference type="RefSeq" id="WP_207352546.1">
    <property type="nucleotide sequence ID" value="NZ_JAFMPY010000028.1"/>
</dbReference>
<dbReference type="Pfam" id="PF19305">
    <property type="entry name" value="MmgE_PrpD_C"/>
    <property type="match status" value="1"/>
</dbReference>
<organism evidence="4 5">
    <name type="scientific">Jiella sonneratiae</name>
    <dbReference type="NCBI Taxonomy" id="2816856"/>
    <lineage>
        <taxon>Bacteria</taxon>
        <taxon>Pseudomonadati</taxon>
        <taxon>Pseudomonadota</taxon>
        <taxon>Alphaproteobacteria</taxon>
        <taxon>Hyphomicrobiales</taxon>
        <taxon>Aurantimonadaceae</taxon>
        <taxon>Jiella</taxon>
    </lineage>
</organism>
<dbReference type="Pfam" id="PF03972">
    <property type="entry name" value="MmgE_PrpD_N"/>
    <property type="match status" value="1"/>
</dbReference>
<evidence type="ECO:0000313" key="4">
    <source>
        <dbReference type="EMBL" id="MBO0905912.1"/>
    </source>
</evidence>
<keyword evidence="5" id="KW-1185">Reference proteome</keyword>
<evidence type="ECO:0000256" key="1">
    <source>
        <dbReference type="ARBA" id="ARBA00006174"/>
    </source>
</evidence>
<reference evidence="4 5" key="1">
    <citation type="submission" date="2021-03" db="EMBL/GenBank/DDBJ databases">
        <title>Whole genome sequence of Jiella sp. MQZ13P-4.</title>
        <authorList>
            <person name="Tuo L."/>
        </authorList>
    </citation>
    <scope>NUCLEOTIDE SEQUENCE [LARGE SCALE GENOMIC DNA]</scope>
    <source>
        <strain evidence="4 5">MQZ13P-4</strain>
    </source>
</reference>
<evidence type="ECO:0000259" key="2">
    <source>
        <dbReference type="Pfam" id="PF03972"/>
    </source>
</evidence>
<dbReference type="PANTHER" id="PTHR16943">
    <property type="entry name" value="2-METHYLCITRATE DEHYDRATASE-RELATED"/>
    <property type="match status" value="1"/>
</dbReference>
<dbReference type="Gene3D" id="1.10.4100.10">
    <property type="entry name" value="2-methylcitrate dehydratase PrpD"/>
    <property type="match status" value="1"/>
</dbReference>
<dbReference type="Gene3D" id="3.30.1330.120">
    <property type="entry name" value="2-methylcitrate dehydratase PrpD"/>
    <property type="match status" value="1"/>
</dbReference>
<feature type="domain" description="MmgE/PrpD N-terminal" evidence="2">
    <location>
        <begin position="24"/>
        <end position="270"/>
    </location>
</feature>
<dbReference type="InterPro" id="IPR005656">
    <property type="entry name" value="MmgE_PrpD"/>
</dbReference>
<accession>A0ABS3J8C1</accession>
<dbReference type="InterPro" id="IPR045336">
    <property type="entry name" value="MmgE_PrpD_N"/>
</dbReference>
<evidence type="ECO:0000259" key="3">
    <source>
        <dbReference type="Pfam" id="PF19305"/>
    </source>
</evidence>
<comment type="similarity">
    <text evidence="1">Belongs to the PrpD family.</text>
</comment>
<name>A0ABS3J8C1_9HYPH</name>
<dbReference type="InterPro" id="IPR045337">
    <property type="entry name" value="MmgE_PrpD_C"/>
</dbReference>
<dbReference type="InterPro" id="IPR042188">
    <property type="entry name" value="MmgE/PrpD_sf_2"/>
</dbReference>
<dbReference type="InterPro" id="IPR042183">
    <property type="entry name" value="MmgE/PrpD_sf_1"/>
</dbReference>
<evidence type="ECO:0000313" key="5">
    <source>
        <dbReference type="Proteomes" id="UP000664288"/>
    </source>
</evidence>
<dbReference type="SUPFAM" id="SSF103378">
    <property type="entry name" value="2-methylcitrate dehydratase PrpD"/>
    <property type="match status" value="1"/>
</dbReference>
<sequence length="478" mass="50705">MEQRSPTHFTPQSDPSIGAGLTAEVAEFVLDTTYDAIPAAVIDLAKKSILDGFGLALSGSVAMSGRYVQQHLADVAGKGGATVIGTAMKAPARFAAFANGVGIHADDYDDTQLAVAEDRVYGLLTHPTAPCLPAAFAEAELRGLTGRDMLAAYLVGVDVECKIAEAISPRHYQHGFHATATCGTFAAASAAGRLRGFDRETLQRALSIAGSQSAGLRENFGTMTKPFHAGRSSEAGVVACDLAGLGWSATDKILEAPRGFFQAHGGGYDLNAIRGKLGNPWSFADPGVSIKPHPSGSLTHPGMTEMLELIREHGIKAQEVASVDVGTNHNMLNALIHHQPKNELQAKFSMEFCMAILLLDGRANLPEFTDETVLREDVQAMIKRVNFHVHPEAEAAGYAKMTTIIKVTLEDGRTIEGRADFGKGSPANPMTYGEAADKFRGCAEFARWPKDKSEAIVDMVASLDDMADLGRLAAALAA</sequence>
<dbReference type="InterPro" id="IPR036148">
    <property type="entry name" value="MmgE/PrpD_sf"/>
</dbReference>
<dbReference type="Proteomes" id="UP000664288">
    <property type="component" value="Unassembled WGS sequence"/>
</dbReference>
<proteinExistence type="inferred from homology"/>
<dbReference type="EMBL" id="JAFMPY010000028">
    <property type="protein sequence ID" value="MBO0905912.1"/>
    <property type="molecule type" value="Genomic_DNA"/>
</dbReference>
<gene>
    <name evidence="4" type="ORF">J1C47_19880</name>
</gene>
<comment type="caution">
    <text evidence="4">The sequence shown here is derived from an EMBL/GenBank/DDBJ whole genome shotgun (WGS) entry which is preliminary data.</text>
</comment>
<dbReference type="PANTHER" id="PTHR16943:SF8">
    <property type="entry name" value="2-METHYLCITRATE DEHYDRATASE"/>
    <property type="match status" value="1"/>
</dbReference>